<dbReference type="SUPFAM" id="SSF101908">
    <property type="entry name" value="Putative isomerase YbhE"/>
    <property type="match status" value="1"/>
</dbReference>
<keyword evidence="3" id="KW-0378">Hydrolase</keyword>
<dbReference type="EMBL" id="GL349474">
    <property type="protein sequence ID" value="KNC52669.1"/>
    <property type="molecule type" value="Genomic_DNA"/>
</dbReference>
<dbReference type="InterPro" id="IPR035892">
    <property type="entry name" value="C2_domain_sf"/>
</dbReference>
<evidence type="ECO:0000256" key="1">
    <source>
        <dbReference type="ARBA" id="ARBA00022574"/>
    </source>
</evidence>
<dbReference type="STRING" id="461836.A0A0L0DJT0"/>
<dbReference type="InterPro" id="IPR016130">
    <property type="entry name" value="Tyr_Pase_AS"/>
</dbReference>
<reference evidence="7 8" key="1">
    <citation type="submission" date="2010-05" db="EMBL/GenBank/DDBJ databases">
        <title>The Genome Sequence of Thecamonas trahens ATCC 50062.</title>
        <authorList>
            <consortium name="The Broad Institute Genome Sequencing Platform"/>
            <person name="Russ C."/>
            <person name="Cuomo C."/>
            <person name="Shea T."/>
            <person name="Young S.K."/>
            <person name="Zeng Q."/>
            <person name="Koehrsen M."/>
            <person name="Haas B."/>
            <person name="Borodovsky M."/>
            <person name="Guigo R."/>
            <person name="Alvarado L."/>
            <person name="Berlin A."/>
            <person name="Bochicchio J."/>
            <person name="Borenstein D."/>
            <person name="Chapman S."/>
            <person name="Chen Z."/>
            <person name="Freedman E."/>
            <person name="Gellesch M."/>
            <person name="Goldberg J."/>
            <person name="Griggs A."/>
            <person name="Gujja S."/>
            <person name="Heilman E."/>
            <person name="Heiman D."/>
            <person name="Hepburn T."/>
            <person name="Howarth C."/>
            <person name="Jen D."/>
            <person name="Larson L."/>
            <person name="Mehta T."/>
            <person name="Park D."/>
            <person name="Pearson M."/>
            <person name="Roberts A."/>
            <person name="Saif S."/>
            <person name="Shenoy N."/>
            <person name="Sisk P."/>
            <person name="Stolte C."/>
            <person name="Sykes S."/>
            <person name="Thomson T."/>
            <person name="Walk T."/>
            <person name="White J."/>
            <person name="Yandava C."/>
            <person name="Burger G."/>
            <person name="Gray M.W."/>
            <person name="Holland P.W.H."/>
            <person name="King N."/>
            <person name="Lang F.B.F."/>
            <person name="Roger A.J."/>
            <person name="Ruiz-Trillo I."/>
            <person name="Lander E."/>
            <person name="Nusbaum C."/>
        </authorList>
    </citation>
    <scope>NUCLEOTIDE SEQUENCE [LARGE SCALE GENOMIC DNA]</scope>
    <source>
        <strain evidence="7 8">ATCC 50062</strain>
    </source>
</reference>
<dbReference type="SUPFAM" id="SSF49562">
    <property type="entry name" value="C2 domain (Calcium/lipid-binding domain, CaLB)"/>
    <property type="match status" value="1"/>
</dbReference>
<evidence type="ECO:0000259" key="6">
    <source>
        <dbReference type="PROSITE" id="PS51182"/>
    </source>
</evidence>
<dbReference type="SMART" id="SM01326">
    <property type="entry name" value="PTEN_C2"/>
    <property type="match status" value="1"/>
</dbReference>
<evidence type="ECO:0000256" key="2">
    <source>
        <dbReference type="ARBA" id="ARBA00022737"/>
    </source>
</evidence>
<dbReference type="PROSITE" id="PS00383">
    <property type="entry name" value="TYR_PHOSPHATASE_1"/>
    <property type="match status" value="1"/>
</dbReference>
<dbReference type="SUPFAM" id="SSF52799">
    <property type="entry name" value="(Phosphotyrosine protein) phosphatases II"/>
    <property type="match status" value="1"/>
</dbReference>
<evidence type="ECO:0000313" key="8">
    <source>
        <dbReference type="Proteomes" id="UP000054408"/>
    </source>
</evidence>
<dbReference type="InterPro" id="IPR000387">
    <property type="entry name" value="Tyr_Pase_dom"/>
</dbReference>
<accession>A0A0L0DJT0</accession>
<dbReference type="RefSeq" id="XP_013755252.1">
    <property type="nucleotide sequence ID" value="XM_013899798.1"/>
</dbReference>
<dbReference type="GO" id="GO:0005829">
    <property type="term" value="C:cytosol"/>
    <property type="evidence" value="ECO:0007669"/>
    <property type="project" value="TreeGrafter"/>
</dbReference>
<dbReference type="PROSITE" id="PS51181">
    <property type="entry name" value="PPASE_TENSIN"/>
    <property type="match status" value="1"/>
</dbReference>
<keyword evidence="8" id="KW-1185">Reference proteome</keyword>
<dbReference type="Gene3D" id="2.60.40.1110">
    <property type="match status" value="1"/>
</dbReference>
<dbReference type="Proteomes" id="UP000054408">
    <property type="component" value="Unassembled WGS sequence"/>
</dbReference>
<protein>
    <recommendedName>
        <fullName evidence="9">Phosphatidylinositol-3,4,5-trisphosphate 3-phosphatase</fullName>
    </recommendedName>
</protein>
<dbReference type="PROSITE" id="PS50056">
    <property type="entry name" value="TYR_PHOSPHATASE_2"/>
    <property type="match status" value="1"/>
</dbReference>
<dbReference type="InterPro" id="IPR051281">
    <property type="entry name" value="Dual-spec_lipid-protein_phosph"/>
</dbReference>
<dbReference type="GO" id="GO:0016314">
    <property type="term" value="F:phosphatidylinositol-3,4,5-trisphosphate 3-phosphatase activity"/>
    <property type="evidence" value="ECO:0007669"/>
    <property type="project" value="TreeGrafter"/>
</dbReference>
<evidence type="ECO:0008006" key="9">
    <source>
        <dbReference type="Google" id="ProtNLM"/>
    </source>
</evidence>
<feature type="domain" description="C2 tensin-type" evidence="6">
    <location>
        <begin position="429"/>
        <end position="597"/>
    </location>
</feature>
<dbReference type="InterPro" id="IPR015943">
    <property type="entry name" value="WD40/YVTN_repeat-like_dom_sf"/>
</dbReference>
<dbReference type="InterPro" id="IPR014020">
    <property type="entry name" value="Tensin_C2-dom"/>
</dbReference>
<gene>
    <name evidence="7" type="ORF">AMSG_12176</name>
</gene>
<feature type="domain" description="Phosphatase tensin-type" evidence="5">
    <location>
        <begin position="252"/>
        <end position="424"/>
    </location>
</feature>
<keyword evidence="1" id="KW-0853">WD repeat</keyword>
<dbReference type="PROSITE" id="PS00678">
    <property type="entry name" value="WD_REPEATS_1"/>
    <property type="match status" value="1"/>
</dbReference>
<organism evidence="7 8">
    <name type="scientific">Thecamonas trahens ATCC 50062</name>
    <dbReference type="NCBI Taxonomy" id="461836"/>
    <lineage>
        <taxon>Eukaryota</taxon>
        <taxon>Apusozoa</taxon>
        <taxon>Apusomonadida</taxon>
        <taxon>Apusomonadidae</taxon>
        <taxon>Thecamonas</taxon>
    </lineage>
</organism>
<dbReference type="Pfam" id="PF22784">
    <property type="entry name" value="PTP-SAK"/>
    <property type="match status" value="1"/>
</dbReference>
<dbReference type="Pfam" id="PF10409">
    <property type="entry name" value="PTEN_C2"/>
    <property type="match status" value="1"/>
</dbReference>
<dbReference type="SMART" id="SM00320">
    <property type="entry name" value="WD40"/>
    <property type="match status" value="3"/>
</dbReference>
<dbReference type="OrthoDB" id="6273691at2759"/>
<keyword evidence="2" id="KW-0677">Repeat</keyword>
<feature type="domain" description="Tyrosine specific protein phosphatases" evidence="4">
    <location>
        <begin position="359"/>
        <end position="399"/>
    </location>
</feature>
<name>A0A0L0DJT0_THETB</name>
<dbReference type="InterPro" id="IPR019775">
    <property type="entry name" value="WD40_repeat_CS"/>
</dbReference>
<dbReference type="CDD" id="cd14497">
    <property type="entry name" value="PTP_PTEN-like"/>
    <property type="match status" value="1"/>
</dbReference>
<dbReference type="AlphaFoldDB" id="A0A0L0DJT0"/>
<dbReference type="Gene3D" id="3.90.190.10">
    <property type="entry name" value="Protein tyrosine phosphatase superfamily"/>
    <property type="match status" value="1"/>
</dbReference>
<dbReference type="GeneID" id="25570091"/>
<dbReference type="PANTHER" id="PTHR12305:SF94">
    <property type="entry name" value="PHOSPHATIDYLINOSITOL-3,4,5-TRISPHOSPHATE 3-PHOSPHATASE"/>
    <property type="match status" value="1"/>
</dbReference>
<dbReference type="Gene3D" id="2.130.10.10">
    <property type="entry name" value="YVTN repeat-like/Quinoprotein amine dehydrogenase"/>
    <property type="match status" value="1"/>
</dbReference>
<evidence type="ECO:0000256" key="3">
    <source>
        <dbReference type="ARBA" id="ARBA00022801"/>
    </source>
</evidence>
<proteinExistence type="predicted"/>
<evidence type="ECO:0000313" key="7">
    <source>
        <dbReference type="EMBL" id="KNC52669.1"/>
    </source>
</evidence>
<dbReference type="InterPro" id="IPR029023">
    <property type="entry name" value="Tensin_phosphatase"/>
</dbReference>
<evidence type="ECO:0000259" key="5">
    <source>
        <dbReference type="PROSITE" id="PS51181"/>
    </source>
</evidence>
<dbReference type="InterPro" id="IPR001680">
    <property type="entry name" value="WD40_rpt"/>
</dbReference>
<dbReference type="eggNOG" id="KOG2283">
    <property type="taxonomic scope" value="Eukaryota"/>
</dbReference>
<dbReference type="PROSITE" id="PS51182">
    <property type="entry name" value="C2_TENSIN"/>
    <property type="match status" value="1"/>
</dbReference>
<evidence type="ECO:0000259" key="4">
    <source>
        <dbReference type="PROSITE" id="PS50056"/>
    </source>
</evidence>
<dbReference type="InterPro" id="IPR029021">
    <property type="entry name" value="Prot-tyrosine_phosphatase-like"/>
</dbReference>
<dbReference type="PANTHER" id="PTHR12305">
    <property type="entry name" value="PHOSPHATASE WITH HOMOLOGY TO TENSIN"/>
    <property type="match status" value="1"/>
</dbReference>
<dbReference type="InterPro" id="IPR057023">
    <property type="entry name" value="PTP-SAK"/>
</dbReference>
<sequence length="1028" mass="107911">MERVHRQRVVLGEDGKRWSPGSVHGTRVGLATGAVSGAAVWMATGTTVYAGGAQMSEPEGSAWPVDEPPLAGDDLVQAIDVADAGLEEIQNLVVALSDDGAGLRVGLADGRGRGAVAMVGDDGAVRSVAVLGAGEASPAGSACEWGGNSVALSAAAGTAALGHYWARMLSVHDVETEAMVRSMSSLGRVSAIKAWPGDEGGAHFVAVEGAQVAMYDVRASKPRVMCKQLTDSWGMASMLLRKVRKLISQGRERTDDGEFDLDLTYITPRLMAMGLPAEGLTAAYRNPIDDVVGYLEKHHANGFMLYNLSEIAYDTEKFSDQVLNFGFKDHHAPPLALLYTIASSIHGWLAADAANVACIHCRAGKGRTGTIISAYLLFSGLVSSAQEALDYYAYMRARRRKGGQVTNPCQRNAVAMFEAVVYRGVPVADFPRRLLRVVLHGLPPALSTSRGFRPYIEVYDAPGGTLLASTRREVSVMEHYLAADGPQTMVIDLTDVSDADAVESVSTPAADDESAPPVLGALQGVAIAGDLYLRVLHAAGPRTLALRRFPDTYLFRLQAHTAFMEPVVRLTKAELDDGRKDDRLDDGFEVELISVSEAEARMPEGAPAADGEAASAPAVPVLVAHDPEAQKRRHGAECFPSGPPSRTLVDMLVAQDEGGTGASASASAGADDETRAAALEARATKRVYTDPRAEREALGVLSGHVHTVTCVVFDAESRRVFVGTASGAVYIHAYPLAANGPAGTTGQATVEHVLEPAGERDLSRHVTAIAVVSAPEPLVLVGDAGGSVSAWCGREFGHLRTVSFAGDGEPGEPGVTALVTYPVPGRKTLRVFVAGRGRYIAEVGRAMCAGAGESSAILPSVVLEPQERVAGMLWTETMGLVVGLTSGKVGTVRSGLFQPLFSLPASWPALTSIAWNGVASALYTLAADGSVGVWDTSSLTLLVRHAPLTQASGPFTVSAPAGAVPVTGRSMWCMHSGSAFLARDVIDGDVVFELAAAPSAYCVTPVGDRVVVFLATFDQVSVLVLKCE</sequence>